<reference evidence="3" key="1">
    <citation type="submission" date="2021-03" db="EMBL/GenBank/DDBJ databases">
        <title>Chromosome level genome of the anhydrobiotic midge Polypedilum vanderplanki.</title>
        <authorList>
            <person name="Yoshida Y."/>
            <person name="Kikawada T."/>
            <person name="Gusev O."/>
        </authorList>
    </citation>
    <scope>NUCLEOTIDE SEQUENCE</scope>
    <source>
        <strain evidence="3">NIAS01</strain>
        <tissue evidence="3">Whole body or cell culture</tissue>
    </source>
</reference>
<proteinExistence type="predicted"/>
<gene>
    <name evidence="3" type="ORF">PVAND_006287</name>
</gene>
<keyword evidence="4" id="KW-1185">Reference proteome</keyword>
<dbReference type="AlphaFoldDB" id="A0A9J6C3Q9"/>
<evidence type="ECO:0000313" key="3">
    <source>
        <dbReference type="EMBL" id="KAG5676451.1"/>
    </source>
</evidence>
<dbReference type="EMBL" id="JADBJN010000002">
    <property type="protein sequence ID" value="KAG5676451.1"/>
    <property type="molecule type" value="Genomic_DNA"/>
</dbReference>
<feature type="region of interest" description="Disordered" evidence="1">
    <location>
        <begin position="29"/>
        <end position="53"/>
    </location>
</feature>
<dbReference type="Proteomes" id="UP001107558">
    <property type="component" value="Chromosome 2"/>
</dbReference>
<evidence type="ECO:0000256" key="2">
    <source>
        <dbReference type="SAM" id="Phobius"/>
    </source>
</evidence>
<protein>
    <submittedName>
        <fullName evidence="3">Uncharacterized protein</fullName>
    </submittedName>
</protein>
<name>A0A9J6C3Q9_POLVA</name>
<keyword evidence="2" id="KW-1133">Transmembrane helix</keyword>
<evidence type="ECO:0000256" key="1">
    <source>
        <dbReference type="SAM" id="MobiDB-lite"/>
    </source>
</evidence>
<sequence length="106" mass="12139">MILFLYAIWITCFVLIVIYILHKMFYKTKSSSSRSNSETAATVTTSQNNNNADGLRSQQFYIYSIDRAGATTININNMPPPPHLNDFPPSYEEAIKDPKYARREIV</sequence>
<feature type="compositionally biased region" description="Polar residues" evidence="1">
    <location>
        <begin position="38"/>
        <end position="53"/>
    </location>
</feature>
<evidence type="ECO:0000313" key="4">
    <source>
        <dbReference type="Proteomes" id="UP001107558"/>
    </source>
</evidence>
<comment type="caution">
    <text evidence="3">The sequence shown here is derived from an EMBL/GenBank/DDBJ whole genome shotgun (WGS) entry which is preliminary data.</text>
</comment>
<keyword evidence="2" id="KW-0812">Transmembrane</keyword>
<keyword evidence="2" id="KW-0472">Membrane</keyword>
<accession>A0A9J6C3Q9</accession>
<organism evidence="3 4">
    <name type="scientific">Polypedilum vanderplanki</name>
    <name type="common">Sleeping chironomid midge</name>
    <dbReference type="NCBI Taxonomy" id="319348"/>
    <lineage>
        <taxon>Eukaryota</taxon>
        <taxon>Metazoa</taxon>
        <taxon>Ecdysozoa</taxon>
        <taxon>Arthropoda</taxon>
        <taxon>Hexapoda</taxon>
        <taxon>Insecta</taxon>
        <taxon>Pterygota</taxon>
        <taxon>Neoptera</taxon>
        <taxon>Endopterygota</taxon>
        <taxon>Diptera</taxon>
        <taxon>Nematocera</taxon>
        <taxon>Chironomoidea</taxon>
        <taxon>Chironomidae</taxon>
        <taxon>Chironominae</taxon>
        <taxon>Polypedilum</taxon>
        <taxon>Polypedilum</taxon>
    </lineage>
</organism>
<dbReference type="OrthoDB" id="7790260at2759"/>
<feature type="transmembrane region" description="Helical" evidence="2">
    <location>
        <begin position="6"/>
        <end position="26"/>
    </location>
</feature>